<dbReference type="STRING" id="50429.A0A2B4SIV7"/>
<keyword evidence="5" id="KW-1185">Reference proteome</keyword>
<dbReference type="GO" id="GO:0070192">
    <property type="term" value="P:chromosome organization involved in meiotic cell cycle"/>
    <property type="evidence" value="ECO:0007669"/>
    <property type="project" value="TreeGrafter"/>
</dbReference>
<sequence length="576" mass="65315">MEEEFVVKEGWVVKESGQAVLGQTNWRKRWCRLVRGSNGASWSYYRKMEDIASNQPAGRVELDSTYAARELEEGERKKKANCFALGPVFDDFAKRTYYISCETLDEKLSWMEVVNAATESLQAEPQDKFEKRKKSVRQRLTRRSRKAVSSRREENDSKEEVCLDPVQRMEIVVHQILATGFFLATSWLAGFWLAAVWMARVFCFVWLDFGQPDIDLLEFGGIHLCWAGLCQIIKSENWKKTDTKNGVTVSRLSFSHNDKAAVKIEGIIPVPPDISFDYLQLAMKKGGKLDQPFRGEEVLQKIEGMVLWSTHHSQMPQVQGFTRVLADLSGFMLSPHTSSDSSLHTNAAILVQIDVRDSLQTMLEGSYKSGLLKESFYQDIDLLQNHGINVADIKKLKSAGICTIKEAAAKLANAGFVTALEYSDMRKMVFRISSGSTELEIQDWKNSTVTHTLCRPDRLREIADRFNLDQNAMLDNVLYCRAYTSEHQYELMDSVAAKFHEEPGVFKLLIIDSIMALFRVDFCGRGELADRQQKLAQMLSRLQKLSEDDSRSRSPDLPENEATFAVTSGGIADAKE</sequence>
<dbReference type="SUPFAM" id="SSF52540">
    <property type="entry name" value="P-loop containing nucleoside triphosphate hydrolases"/>
    <property type="match status" value="1"/>
</dbReference>
<dbReference type="OrthoDB" id="10251254at2759"/>
<dbReference type="PROSITE" id="PS50003">
    <property type="entry name" value="PH_DOMAIN"/>
    <property type="match status" value="1"/>
</dbReference>
<dbReference type="InterPro" id="IPR023393">
    <property type="entry name" value="START-like_dom_sf"/>
</dbReference>
<keyword evidence="2" id="KW-1133">Transmembrane helix</keyword>
<reference evidence="5" key="1">
    <citation type="journal article" date="2017" name="bioRxiv">
        <title>Comparative analysis of the genomes of Stylophora pistillata and Acropora digitifera provides evidence for extensive differences between species of corals.</title>
        <authorList>
            <person name="Voolstra C.R."/>
            <person name="Li Y."/>
            <person name="Liew Y.J."/>
            <person name="Baumgarten S."/>
            <person name="Zoccola D."/>
            <person name="Flot J.-F."/>
            <person name="Tambutte S."/>
            <person name="Allemand D."/>
            <person name="Aranda M."/>
        </authorList>
    </citation>
    <scope>NUCLEOTIDE SEQUENCE [LARGE SCALE GENOMIC DNA]</scope>
</reference>
<dbReference type="GO" id="GO:0008094">
    <property type="term" value="F:ATP-dependent activity, acting on DNA"/>
    <property type="evidence" value="ECO:0007669"/>
    <property type="project" value="TreeGrafter"/>
</dbReference>
<dbReference type="Gene3D" id="3.30.530.20">
    <property type="match status" value="1"/>
</dbReference>
<protein>
    <submittedName>
        <fullName evidence="4">Meiotic recombination protein DMC1/LIM15-like</fullName>
    </submittedName>
</protein>
<dbReference type="Gene3D" id="3.40.50.300">
    <property type="entry name" value="P-loop containing nucleotide triphosphate hydrolases"/>
    <property type="match status" value="1"/>
</dbReference>
<evidence type="ECO:0000313" key="5">
    <source>
        <dbReference type="Proteomes" id="UP000225706"/>
    </source>
</evidence>
<dbReference type="GO" id="GO:0007131">
    <property type="term" value="P:reciprocal meiotic recombination"/>
    <property type="evidence" value="ECO:0007669"/>
    <property type="project" value="TreeGrafter"/>
</dbReference>
<dbReference type="InterPro" id="IPR013632">
    <property type="entry name" value="Rad51_C"/>
</dbReference>
<dbReference type="SUPFAM" id="SSF55961">
    <property type="entry name" value="Bet v1-like"/>
    <property type="match status" value="1"/>
</dbReference>
<evidence type="ECO:0000256" key="2">
    <source>
        <dbReference type="SAM" id="Phobius"/>
    </source>
</evidence>
<dbReference type="GO" id="GO:0006312">
    <property type="term" value="P:mitotic recombination"/>
    <property type="evidence" value="ECO:0007669"/>
    <property type="project" value="TreeGrafter"/>
</dbReference>
<feature type="compositionally biased region" description="Basic residues" evidence="1">
    <location>
        <begin position="131"/>
        <end position="149"/>
    </location>
</feature>
<dbReference type="InterPro" id="IPR011993">
    <property type="entry name" value="PH-like_dom_sf"/>
</dbReference>
<accession>A0A2B4SIV7</accession>
<dbReference type="GO" id="GO:0000794">
    <property type="term" value="C:condensed nuclear chromosome"/>
    <property type="evidence" value="ECO:0007669"/>
    <property type="project" value="TreeGrafter"/>
</dbReference>
<dbReference type="EMBL" id="LSMT01000072">
    <property type="protein sequence ID" value="PFX29023.1"/>
    <property type="molecule type" value="Genomic_DNA"/>
</dbReference>
<feature type="region of interest" description="Disordered" evidence="1">
    <location>
        <begin position="125"/>
        <end position="153"/>
    </location>
</feature>
<keyword evidence="2" id="KW-0472">Membrane</keyword>
<dbReference type="Proteomes" id="UP000225706">
    <property type="component" value="Unassembled WGS sequence"/>
</dbReference>
<dbReference type="SMART" id="SM00233">
    <property type="entry name" value="PH"/>
    <property type="match status" value="1"/>
</dbReference>
<dbReference type="GO" id="GO:0003690">
    <property type="term" value="F:double-stranded DNA binding"/>
    <property type="evidence" value="ECO:0007669"/>
    <property type="project" value="TreeGrafter"/>
</dbReference>
<comment type="caution">
    <text evidence="4">The sequence shown here is derived from an EMBL/GenBank/DDBJ whole genome shotgun (WGS) entry which is preliminary data.</text>
</comment>
<dbReference type="InterPro" id="IPR001849">
    <property type="entry name" value="PH_domain"/>
</dbReference>
<dbReference type="PANTHER" id="PTHR22942:SF30">
    <property type="entry name" value="MEIOTIC RECOMBINATION PROTEIN DMC1_LIM15 HOMOLOG"/>
    <property type="match status" value="1"/>
</dbReference>
<proteinExistence type="predicted"/>
<dbReference type="Pfam" id="PF00169">
    <property type="entry name" value="PH"/>
    <property type="match status" value="1"/>
</dbReference>
<evidence type="ECO:0000256" key="1">
    <source>
        <dbReference type="SAM" id="MobiDB-lite"/>
    </source>
</evidence>
<dbReference type="InterPro" id="IPR027417">
    <property type="entry name" value="P-loop_NTPase"/>
</dbReference>
<dbReference type="CDD" id="cd00821">
    <property type="entry name" value="PH"/>
    <property type="match status" value="1"/>
</dbReference>
<dbReference type="GO" id="GO:0000150">
    <property type="term" value="F:DNA strand exchange activity"/>
    <property type="evidence" value="ECO:0007669"/>
    <property type="project" value="TreeGrafter"/>
</dbReference>
<dbReference type="GO" id="GO:0000730">
    <property type="term" value="P:DNA recombinase assembly"/>
    <property type="evidence" value="ECO:0007669"/>
    <property type="project" value="TreeGrafter"/>
</dbReference>
<dbReference type="Gene3D" id="2.30.29.30">
    <property type="entry name" value="Pleckstrin-homology domain (PH domain)/Phosphotyrosine-binding domain (PTB)"/>
    <property type="match status" value="1"/>
</dbReference>
<evidence type="ECO:0000313" key="4">
    <source>
        <dbReference type="EMBL" id="PFX29023.1"/>
    </source>
</evidence>
<organism evidence="4 5">
    <name type="scientific">Stylophora pistillata</name>
    <name type="common">Smooth cauliflower coral</name>
    <dbReference type="NCBI Taxonomy" id="50429"/>
    <lineage>
        <taxon>Eukaryota</taxon>
        <taxon>Metazoa</taxon>
        <taxon>Cnidaria</taxon>
        <taxon>Anthozoa</taxon>
        <taxon>Hexacorallia</taxon>
        <taxon>Scleractinia</taxon>
        <taxon>Astrocoeniina</taxon>
        <taxon>Pocilloporidae</taxon>
        <taxon>Stylophora</taxon>
    </lineage>
</organism>
<dbReference type="GO" id="GO:0003697">
    <property type="term" value="F:single-stranded DNA binding"/>
    <property type="evidence" value="ECO:0007669"/>
    <property type="project" value="TreeGrafter"/>
</dbReference>
<name>A0A2B4SIV7_STYPI</name>
<keyword evidence="2" id="KW-0812">Transmembrane</keyword>
<gene>
    <name evidence="4" type="primary">DMC1</name>
    <name evidence="4" type="ORF">AWC38_SpisGene6186</name>
</gene>
<dbReference type="PANTHER" id="PTHR22942">
    <property type="entry name" value="RECA/RAD51/RADA DNA STRAND-PAIRING FAMILY MEMBER"/>
    <property type="match status" value="1"/>
</dbReference>
<evidence type="ECO:0000259" key="3">
    <source>
        <dbReference type="PROSITE" id="PS50003"/>
    </source>
</evidence>
<feature type="domain" description="PH" evidence="3">
    <location>
        <begin position="5"/>
        <end position="119"/>
    </location>
</feature>
<dbReference type="Gene3D" id="1.10.150.20">
    <property type="entry name" value="5' to 3' exonuclease, C-terminal subdomain"/>
    <property type="match status" value="1"/>
</dbReference>
<dbReference type="Pfam" id="PF08423">
    <property type="entry name" value="Rad51"/>
    <property type="match status" value="1"/>
</dbReference>
<dbReference type="SUPFAM" id="SSF50729">
    <property type="entry name" value="PH domain-like"/>
    <property type="match status" value="1"/>
</dbReference>
<dbReference type="AlphaFoldDB" id="A0A2B4SIV7"/>
<dbReference type="GO" id="GO:0042148">
    <property type="term" value="P:DNA strand invasion"/>
    <property type="evidence" value="ECO:0007669"/>
    <property type="project" value="TreeGrafter"/>
</dbReference>
<feature type="transmembrane region" description="Helical" evidence="2">
    <location>
        <begin position="176"/>
        <end position="199"/>
    </location>
</feature>